<proteinExistence type="predicted"/>
<dbReference type="PANTHER" id="PTHR43303">
    <property type="entry name" value="NADPH DEHYDROGENASE C23G7.10C-RELATED"/>
    <property type="match status" value="1"/>
</dbReference>
<organism evidence="7 8">
    <name type="scientific">Lachnellula hyalina</name>
    <dbReference type="NCBI Taxonomy" id="1316788"/>
    <lineage>
        <taxon>Eukaryota</taxon>
        <taxon>Fungi</taxon>
        <taxon>Dikarya</taxon>
        <taxon>Ascomycota</taxon>
        <taxon>Pezizomycotina</taxon>
        <taxon>Leotiomycetes</taxon>
        <taxon>Helotiales</taxon>
        <taxon>Lachnaceae</taxon>
        <taxon>Lachnellula</taxon>
    </lineage>
</organism>
<evidence type="ECO:0000313" key="7">
    <source>
        <dbReference type="EMBL" id="TVY25633.1"/>
    </source>
</evidence>
<dbReference type="CDD" id="cd02932">
    <property type="entry name" value="OYE_YqiM_FMN"/>
    <property type="match status" value="1"/>
</dbReference>
<dbReference type="InterPro" id="IPR013785">
    <property type="entry name" value="Aldolase_TIM"/>
</dbReference>
<dbReference type="OrthoDB" id="72788at2759"/>
<keyword evidence="5" id="KW-0560">Oxidoreductase</keyword>
<evidence type="ECO:0000259" key="6">
    <source>
        <dbReference type="Pfam" id="PF00724"/>
    </source>
</evidence>
<dbReference type="AlphaFoldDB" id="A0A8H8QZC9"/>
<dbReference type="EMBL" id="QGMH01000089">
    <property type="protein sequence ID" value="TVY25633.1"/>
    <property type="molecule type" value="Genomic_DNA"/>
</dbReference>
<evidence type="ECO:0000256" key="5">
    <source>
        <dbReference type="ARBA" id="ARBA00023002"/>
    </source>
</evidence>
<comment type="caution">
    <text evidence="7">The sequence shown here is derived from an EMBL/GenBank/DDBJ whole genome shotgun (WGS) entry which is preliminary data.</text>
</comment>
<keyword evidence="3" id="KW-0288">FMN</keyword>
<evidence type="ECO:0000313" key="8">
    <source>
        <dbReference type="Proteomes" id="UP000431533"/>
    </source>
</evidence>
<name>A0A8H8QZC9_9HELO</name>
<feature type="domain" description="NADH:flavin oxidoreductase/NADH oxidase N-terminal" evidence="6">
    <location>
        <begin position="44"/>
        <end position="387"/>
    </location>
</feature>
<gene>
    <name evidence="7" type="primary">afvA_0</name>
    <name evidence="7" type="ORF">LHYA1_G004605</name>
</gene>
<evidence type="ECO:0000256" key="2">
    <source>
        <dbReference type="ARBA" id="ARBA00022630"/>
    </source>
</evidence>
<dbReference type="GO" id="GO:0003959">
    <property type="term" value="F:NADPH dehydrogenase activity"/>
    <property type="evidence" value="ECO:0007669"/>
    <property type="project" value="InterPro"/>
</dbReference>
<dbReference type="GeneID" id="41984803"/>
<dbReference type="SUPFAM" id="SSF51395">
    <property type="entry name" value="FMN-linked oxidoreductases"/>
    <property type="match status" value="1"/>
</dbReference>
<keyword evidence="8" id="KW-1185">Reference proteome</keyword>
<evidence type="ECO:0000256" key="3">
    <source>
        <dbReference type="ARBA" id="ARBA00022643"/>
    </source>
</evidence>
<dbReference type="Gene3D" id="3.20.20.70">
    <property type="entry name" value="Aldolase class I"/>
    <property type="match status" value="1"/>
</dbReference>
<accession>A0A8H8QZC9</accession>
<sequence length="413" mass="44711">MASRAQHPDLPNVPANGVSYFTPSQDPIAGSVTSPPPNDSALPKLFTPLTIRGVTFQNRIFVSPMAQYSSGPDGQMTDWHLAHLGGLILRGAGLTILEATAVTPNGRGSPEDVGLWDDSQIESIKRIVDFAHSQGQKIGIQLAHAGRKATGVAPWISRRALATENVGGWPDDVWGPSAIAYSDEMAMPHAMSLAEIEEFKAAWVTAVKRAVQTGVDVIDIHGGHGYLLSSFNSPVTNRRTDQYGGSFENRTRLTREIVHLTRQAIPDSMPLFLRLSVTEWLEHEPSFEDSWTVDSTVQLVPSLASLGVDLLDVSSGGNHPLQRVYAASGYQTPLAQAVKAAIGDKLLVSAVGLISEGKFANQLLEEVPALDAIMVGRTFLKNPGLVWAWAEELGVETRQANQIRWIFLGKSKK</sequence>
<dbReference type="Proteomes" id="UP000431533">
    <property type="component" value="Unassembled WGS sequence"/>
</dbReference>
<evidence type="ECO:0000256" key="4">
    <source>
        <dbReference type="ARBA" id="ARBA00022857"/>
    </source>
</evidence>
<dbReference type="GO" id="GO:0010181">
    <property type="term" value="F:FMN binding"/>
    <property type="evidence" value="ECO:0007669"/>
    <property type="project" value="InterPro"/>
</dbReference>
<keyword evidence="4" id="KW-0521">NADP</keyword>
<comment type="cofactor">
    <cofactor evidence="1">
        <name>FMN</name>
        <dbReference type="ChEBI" id="CHEBI:58210"/>
    </cofactor>
</comment>
<protein>
    <submittedName>
        <fullName evidence="7">NADPH dehydrogenase</fullName>
    </submittedName>
</protein>
<dbReference type="PANTHER" id="PTHR43303:SF4">
    <property type="entry name" value="NADPH DEHYDROGENASE C23G7.10C-RELATED"/>
    <property type="match status" value="1"/>
</dbReference>
<evidence type="ECO:0000256" key="1">
    <source>
        <dbReference type="ARBA" id="ARBA00001917"/>
    </source>
</evidence>
<reference evidence="7 8" key="1">
    <citation type="submission" date="2018-05" db="EMBL/GenBank/DDBJ databases">
        <title>Genome sequencing and assembly of the regulated plant pathogen Lachnellula willkommii and related sister species for the development of diagnostic species identification markers.</title>
        <authorList>
            <person name="Giroux E."/>
            <person name="Bilodeau G."/>
        </authorList>
    </citation>
    <scope>NUCLEOTIDE SEQUENCE [LARGE SCALE GENOMIC DNA]</scope>
    <source>
        <strain evidence="7 8">CBS 185.66</strain>
    </source>
</reference>
<keyword evidence="2" id="KW-0285">Flavoprotein</keyword>
<dbReference type="Pfam" id="PF00724">
    <property type="entry name" value="Oxidored_FMN"/>
    <property type="match status" value="1"/>
</dbReference>
<dbReference type="GO" id="GO:0050661">
    <property type="term" value="F:NADP binding"/>
    <property type="evidence" value="ECO:0007669"/>
    <property type="project" value="InterPro"/>
</dbReference>
<dbReference type="InterPro" id="IPR001155">
    <property type="entry name" value="OxRdtase_FMN_N"/>
</dbReference>
<dbReference type="RefSeq" id="XP_031004421.1">
    <property type="nucleotide sequence ID" value="XM_031149562.1"/>
</dbReference>
<dbReference type="InterPro" id="IPR044152">
    <property type="entry name" value="YqjM-like"/>
</dbReference>